<reference evidence="1" key="1">
    <citation type="journal article" date="2015" name="Nature">
        <title>Complex archaea that bridge the gap between prokaryotes and eukaryotes.</title>
        <authorList>
            <person name="Spang A."/>
            <person name="Saw J.H."/>
            <person name="Jorgensen S.L."/>
            <person name="Zaremba-Niedzwiedzka K."/>
            <person name="Martijn J."/>
            <person name="Lind A.E."/>
            <person name="van Eijk R."/>
            <person name="Schleper C."/>
            <person name="Guy L."/>
            <person name="Ettema T.J."/>
        </authorList>
    </citation>
    <scope>NUCLEOTIDE SEQUENCE</scope>
</reference>
<evidence type="ECO:0008006" key="2">
    <source>
        <dbReference type="Google" id="ProtNLM"/>
    </source>
</evidence>
<sequence>MAEATKGTYGEQFGDEFQEHILAVALRTPGFVIHYRSALHHEFFVQSTHRIIARALFAHVDKYQKCSTKVTLIESAKEFCDEDTGEKVSNVVGKLFKRDISDAKAVMDKTIEFGKTQAMINAVLESGEEIDKGNRNIISIIQEAQLVGEDILDLGIDYRGTMLDRIKWYTTPMDERDDADIIPTGIAHLDFAMEGGLGRGELGVVLAPPKRGKTTTLVNIGFGALRSVFGLSVVHYTCEMAYKKVTARYDDRTASW</sequence>
<proteinExistence type="predicted"/>
<organism evidence="1">
    <name type="scientific">marine sediment metagenome</name>
    <dbReference type="NCBI Taxonomy" id="412755"/>
    <lineage>
        <taxon>unclassified sequences</taxon>
        <taxon>metagenomes</taxon>
        <taxon>ecological metagenomes</taxon>
    </lineage>
</organism>
<gene>
    <name evidence="1" type="ORF">LCGC14_1648680</name>
</gene>
<dbReference type="AlphaFoldDB" id="A0A0F9IK19"/>
<feature type="non-terminal residue" evidence="1">
    <location>
        <position position="256"/>
    </location>
</feature>
<dbReference type="SUPFAM" id="SSF52540">
    <property type="entry name" value="P-loop containing nucleoside triphosphate hydrolases"/>
    <property type="match status" value="1"/>
</dbReference>
<dbReference type="InterPro" id="IPR027417">
    <property type="entry name" value="P-loop_NTPase"/>
</dbReference>
<dbReference type="EMBL" id="LAZR01013834">
    <property type="protein sequence ID" value="KKM20129.1"/>
    <property type="molecule type" value="Genomic_DNA"/>
</dbReference>
<dbReference type="Gene3D" id="3.40.50.300">
    <property type="entry name" value="P-loop containing nucleotide triphosphate hydrolases"/>
    <property type="match status" value="1"/>
</dbReference>
<accession>A0A0F9IK19</accession>
<name>A0A0F9IK19_9ZZZZ</name>
<comment type="caution">
    <text evidence="1">The sequence shown here is derived from an EMBL/GenBank/DDBJ whole genome shotgun (WGS) entry which is preliminary data.</text>
</comment>
<protein>
    <recommendedName>
        <fullName evidence="2">SF4 helicase domain-containing protein</fullName>
    </recommendedName>
</protein>
<evidence type="ECO:0000313" key="1">
    <source>
        <dbReference type="EMBL" id="KKM20129.1"/>
    </source>
</evidence>